<comment type="caution">
    <text evidence="4">The sequence shown here is derived from an EMBL/GenBank/DDBJ whole genome shotgun (WGS) entry which is preliminary data.</text>
</comment>
<dbReference type="AlphaFoldDB" id="A0A3S5CBS6"/>
<dbReference type="PANTHER" id="PTHR46771">
    <property type="entry name" value="DETERIN"/>
    <property type="match status" value="1"/>
</dbReference>
<dbReference type="Gene3D" id="1.10.1170.10">
    <property type="entry name" value="Inhibitor Of Apoptosis Protein (2mihbC-IAP-1), Chain A"/>
    <property type="match status" value="1"/>
</dbReference>
<evidence type="ECO:0000313" key="4">
    <source>
        <dbReference type="EMBL" id="VEL08150.1"/>
    </source>
</evidence>
<evidence type="ECO:0000256" key="2">
    <source>
        <dbReference type="ARBA" id="ARBA00022833"/>
    </source>
</evidence>
<keyword evidence="1" id="KW-0479">Metal-binding</keyword>
<gene>
    <name evidence="4" type="ORF">PXEA_LOCUS1590</name>
</gene>
<dbReference type="SMART" id="SM00238">
    <property type="entry name" value="BIR"/>
    <property type="match status" value="1"/>
</dbReference>
<dbReference type="InterPro" id="IPR051190">
    <property type="entry name" value="Baculoviral_IAP"/>
</dbReference>
<accession>A0A3S5CBS6</accession>
<protein>
    <submittedName>
        <fullName evidence="4">Uncharacterized protein</fullName>
    </submittedName>
</protein>
<name>A0A3S5CBS6_9PLAT</name>
<organism evidence="4 5">
    <name type="scientific">Protopolystoma xenopodis</name>
    <dbReference type="NCBI Taxonomy" id="117903"/>
    <lineage>
        <taxon>Eukaryota</taxon>
        <taxon>Metazoa</taxon>
        <taxon>Spiralia</taxon>
        <taxon>Lophotrochozoa</taxon>
        <taxon>Platyhelminthes</taxon>
        <taxon>Monogenea</taxon>
        <taxon>Polyopisthocotylea</taxon>
        <taxon>Polystomatidea</taxon>
        <taxon>Polystomatidae</taxon>
        <taxon>Protopolystoma</taxon>
    </lineage>
</organism>
<sequence>MLNSLYESRLATFDSWVYDGSANCTREKLAKAGFYWIPSKEKDCVRCFMCSKELDGWEPDDDPMAEHRSHSSECPFLSMKPFEDMTVEEAIHAYLIWFKYLLSSKEQTYISNFTLALDSYIDEYKTRLYSLWESASCDGSPNRKKRKKGAAQSKKANTDKPESPIRRTTRARTKR</sequence>
<keyword evidence="2" id="KW-0862">Zinc</keyword>
<dbReference type="InterPro" id="IPR001370">
    <property type="entry name" value="BIR_rpt"/>
</dbReference>
<dbReference type="OrthoDB" id="2196114at2759"/>
<feature type="compositionally biased region" description="Basic and acidic residues" evidence="3">
    <location>
        <begin position="156"/>
        <end position="165"/>
    </location>
</feature>
<dbReference type="GO" id="GO:0046872">
    <property type="term" value="F:metal ion binding"/>
    <property type="evidence" value="ECO:0007669"/>
    <property type="project" value="UniProtKB-KW"/>
</dbReference>
<feature type="region of interest" description="Disordered" evidence="3">
    <location>
        <begin position="136"/>
        <end position="175"/>
    </location>
</feature>
<dbReference type="CDD" id="cd00022">
    <property type="entry name" value="BIR"/>
    <property type="match status" value="1"/>
</dbReference>
<dbReference type="EMBL" id="CAAALY010003269">
    <property type="protein sequence ID" value="VEL08150.1"/>
    <property type="molecule type" value="Genomic_DNA"/>
</dbReference>
<dbReference type="Proteomes" id="UP000784294">
    <property type="component" value="Unassembled WGS sequence"/>
</dbReference>
<reference evidence="4" key="1">
    <citation type="submission" date="2018-11" db="EMBL/GenBank/DDBJ databases">
        <authorList>
            <consortium name="Pathogen Informatics"/>
        </authorList>
    </citation>
    <scope>NUCLEOTIDE SEQUENCE</scope>
</reference>
<dbReference type="SUPFAM" id="SSF57924">
    <property type="entry name" value="Inhibitor of apoptosis (IAP) repeat"/>
    <property type="match status" value="1"/>
</dbReference>
<evidence type="ECO:0000313" key="5">
    <source>
        <dbReference type="Proteomes" id="UP000784294"/>
    </source>
</evidence>
<keyword evidence="5" id="KW-1185">Reference proteome</keyword>
<dbReference type="PROSITE" id="PS50143">
    <property type="entry name" value="BIR_REPEAT_2"/>
    <property type="match status" value="1"/>
</dbReference>
<proteinExistence type="predicted"/>
<evidence type="ECO:0000256" key="3">
    <source>
        <dbReference type="SAM" id="MobiDB-lite"/>
    </source>
</evidence>
<evidence type="ECO:0000256" key="1">
    <source>
        <dbReference type="ARBA" id="ARBA00022723"/>
    </source>
</evidence>
<dbReference type="Pfam" id="PF00653">
    <property type="entry name" value="BIR"/>
    <property type="match status" value="1"/>
</dbReference>
<dbReference type="PANTHER" id="PTHR46771:SF5">
    <property type="entry name" value="DETERIN"/>
    <property type="match status" value="1"/>
</dbReference>